<feature type="transmembrane region" description="Helical" evidence="1">
    <location>
        <begin position="12"/>
        <end position="34"/>
    </location>
</feature>
<sequence length="69" mass="7489">MDAPDRLTSGVVPVASVPCPGGVPSVCVLLAVWWSRRAVIRSFRPRVLSVPCESSQQRQGARRAEETGR</sequence>
<organism evidence="2 3">
    <name type="scientific">Colocasia esculenta</name>
    <name type="common">Wild taro</name>
    <name type="synonym">Arum esculentum</name>
    <dbReference type="NCBI Taxonomy" id="4460"/>
    <lineage>
        <taxon>Eukaryota</taxon>
        <taxon>Viridiplantae</taxon>
        <taxon>Streptophyta</taxon>
        <taxon>Embryophyta</taxon>
        <taxon>Tracheophyta</taxon>
        <taxon>Spermatophyta</taxon>
        <taxon>Magnoliopsida</taxon>
        <taxon>Liliopsida</taxon>
        <taxon>Araceae</taxon>
        <taxon>Aroideae</taxon>
        <taxon>Colocasieae</taxon>
        <taxon>Colocasia</taxon>
    </lineage>
</organism>
<gene>
    <name evidence="2" type="ORF">Taro_012759</name>
</gene>
<reference evidence="2" key="1">
    <citation type="submission" date="2017-07" db="EMBL/GenBank/DDBJ databases">
        <title>Taro Niue Genome Assembly and Annotation.</title>
        <authorList>
            <person name="Atibalentja N."/>
            <person name="Keating K."/>
            <person name="Fields C.J."/>
        </authorList>
    </citation>
    <scope>NUCLEOTIDE SEQUENCE</scope>
    <source>
        <strain evidence="2">Niue_2</strain>
        <tissue evidence="2">Leaf</tissue>
    </source>
</reference>
<proteinExistence type="predicted"/>
<keyword evidence="1" id="KW-0812">Transmembrane</keyword>
<name>A0A843U4U6_COLES</name>
<protein>
    <submittedName>
        <fullName evidence="2">Uncharacterized protein</fullName>
    </submittedName>
</protein>
<dbReference type="Proteomes" id="UP000652761">
    <property type="component" value="Unassembled WGS sequence"/>
</dbReference>
<dbReference type="AlphaFoldDB" id="A0A843U4U6"/>
<keyword evidence="1" id="KW-1133">Transmembrane helix</keyword>
<evidence type="ECO:0000256" key="1">
    <source>
        <dbReference type="SAM" id="Phobius"/>
    </source>
</evidence>
<keyword evidence="1" id="KW-0472">Membrane</keyword>
<comment type="caution">
    <text evidence="2">The sequence shown here is derived from an EMBL/GenBank/DDBJ whole genome shotgun (WGS) entry which is preliminary data.</text>
</comment>
<accession>A0A843U4U6</accession>
<dbReference type="EMBL" id="NMUH01000501">
    <property type="protein sequence ID" value="MQL80322.1"/>
    <property type="molecule type" value="Genomic_DNA"/>
</dbReference>
<evidence type="ECO:0000313" key="2">
    <source>
        <dbReference type="EMBL" id="MQL80322.1"/>
    </source>
</evidence>
<keyword evidence="3" id="KW-1185">Reference proteome</keyword>
<evidence type="ECO:0000313" key="3">
    <source>
        <dbReference type="Proteomes" id="UP000652761"/>
    </source>
</evidence>